<sequence>MQTQKRDLLRRAKIARILLLSSILTGCCFVSLGIAEQPTFHQVEIRYAQGFSIDYLDNAKLVTVFNPWQATDLSYQYLLVQRGTSPPKGYEDIPHIEIPVRSVVTLSTTHLAYLEQLDLLDTLVGYGTFDHVYSAEARTRIAAGQIREIGDGANVNVEVVMDLNPDLIMTYAIGSPYDAHFKLVEANLKVVINAEYLERTPLGRAEWIKFLAAFFNKEAEADAIFDRIAAAYEAMAAKTQDIDHKPTVFLNAPYEGNWWISGGKTYLVKLLADAGAHYLWADDPSSGSRILDFEAVYETAANAEYWLNPGQADSLTELLSIDERLAAFEAFQTGNVYNNNARVNQYGGNDYWESGLTRPDLVV</sequence>
<dbReference type="Pfam" id="PF01497">
    <property type="entry name" value="Peripla_BP_2"/>
    <property type="match status" value="1"/>
</dbReference>
<evidence type="ECO:0000259" key="1">
    <source>
        <dbReference type="PROSITE" id="PS50983"/>
    </source>
</evidence>
<dbReference type="SUPFAM" id="SSF53807">
    <property type="entry name" value="Helical backbone' metal receptor"/>
    <property type="match status" value="1"/>
</dbReference>
<dbReference type="EMBL" id="WJJP01000584">
    <property type="protein sequence ID" value="MBD3326457.1"/>
    <property type="molecule type" value="Genomic_DNA"/>
</dbReference>
<comment type="caution">
    <text evidence="2">The sequence shown here is derived from an EMBL/GenBank/DDBJ whole genome shotgun (WGS) entry which is preliminary data.</text>
</comment>
<dbReference type="PANTHER" id="PTHR30535:SF34">
    <property type="entry name" value="MOLYBDATE-BINDING PROTEIN MOLA"/>
    <property type="match status" value="1"/>
</dbReference>
<dbReference type="CDD" id="cd01141">
    <property type="entry name" value="TroA_d"/>
    <property type="match status" value="1"/>
</dbReference>
<evidence type="ECO:0000313" key="3">
    <source>
        <dbReference type="Proteomes" id="UP000649604"/>
    </source>
</evidence>
<accession>A0A9D5Q7M6</accession>
<reference evidence="2" key="1">
    <citation type="submission" date="2019-11" db="EMBL/GenBank/DDBJ databases">
        <title>Microbial mats filling the niche in hypersaline microbial mats.</title>
        <authorList>
            <person name="Wong H.L."/>
            <person name="Macleod F.I."/>
            <person name="White R.A. III"/>
            <person name="Burns B.P."/>
        </authorList>
    </citation>
    <scope>NUCLEOTIDE SEQUENCE</scope>
    <source>
        <strain evidence="2">Rbin_158</strain>
    </source>
</reference>
<name>A0A9D5Q7M6_9BACT</name>
<feature type="non-terminal residue" evidence="2">
    <location>
        <position position="363"/>
    </location>
</feature>
<dbReference type="InterPro" id="IPR002491">
    <property type="entry name" value="ABC_transptr_periplasmic_BD"/>
</dbReference>
<gene>
    <name evidence="2" type="ORF">GF339_17875</name>
</gene>
<proteinExistence type="predicted"/>
<dbReference type="GO" id="GO:0071281">
    <property type="term" value="P:cellular response to iron ion"/>
    <property type="evidence" value="ECO:0007669"/>
    <property type="project" value="TreeGrafter"/>
</dbReference>
<dbReference type="Gene3D" id="3.40.50.1980">
    <property type="entry name" value="Nitrogenase molybdenum iron protein domain"/>
    <property type="match status" value="2"/>
</dbReference>
<dbReference type="AlphaFoldDB" id="A0A9D5Q7M6"/>
<dbReference type="PROSITE" id="PS51257">
    <property type="entry name" value="PROKAR_LIPOPROTEIN"/>
    <property type="match status" value="1"/>
</dbReference>
<dbReference type="InterPro" id="IPR050902">
    <property type="entry name" value="ABC_Transporter_SBP"/>
</dbReference>
<protein>
    <submittedName>
        <fullName evidence="2">ABC transporter substrate-binding protein</fullName>
    </submittedName>
</protein>
<organism evidence="2 3">
    <name type="scientific">candidate division KSB3 bacterium</name>
    <dbReference type="NCBI Taxonomy" id="2044937"/>
    <lineage>
        <taxon>Bacteria</taxon>
        <taxon>candidate division KSB3</taxon>
    </lineage>
</organism>
<dbReference type="PROSITE" id="PS50983">
    <property type="entry name" value="FE_B12_PBP"/>
    <property type="match status" value="1"/>
</dbReference>
<evidence type="ECO:0000313" key="2">
    <source>
        <dbReference type="EMBL" id="MBD3326457.1"/>
    </source>
</evidence>
<dbReference type="Proteomes" id="UP000649604">
    <property type="component" value="Unassembled WGS sequence"/>
</dbReference>
<dbReference type="PANTHER" id="PTHR30535">
    <property type="entry name" value="VITAMIN B12-BINDING PROTEIN"/>
    <property type="match status" value="1"/>
</dbReference>
<feature type="domain" description="Fe/B12 periplasmic-binding" evidence="1">
    <location>
        <begin position="102"/>
        <end position="363"/>
    </location>
</feature>